<keyword evidence="11" id="KW-0458">Lysosome</keyword>
<dbReference type="InterPro" id="IPR003119">
    <property type="entry name" value="SAP_A"/>
</dbReference>
<name>A0AAV2ZRX1_PYXAD</name>
<evidence type="ECO:0000256" key="13">
    <source>
        <dbReference type="ARBA" id="ARBA00037221"/>
    </source>
</evidence>
<keyword evidence="10" id="KW-0325">Glycoprotein</keyword>
<dbReference type="InterPro" id="IPR007856">
    <property type="entry name" value="SapB_1"/>
</dbReference>
<evidence type="ECO:0000259" key="21">
    <source>
        <dbReference type="PROSITE" id="PS51110"/>
    </source>
</evidence>
<dbReference type="GO" id="GO:0005764">
    <property type="term" value="C:lysosome"/>
    <property type="evidence" value="ECO:0007669"/>
    <property type="project" value="InterPro"/>
</dbReference>
<dbReference type="PANTHER" id="PTHR11480">
    <property type="entry name" value="SAPOSIN-RELATED"/>
    <property type="match status" value="1"/>
</dbReference>
<dbReference type="Gene3D" id="1.10.225.10">
    <property type="entry name" value="Saposin-like"/>
    <property type="match status" value="4"/>
</dbReference>
<dbReference type="PROSITE" id="PS50015">
    <property type="entry name" value="SAP_B"/>
    <property type="match status" value="4"/>
</dbReference>
<dbReference type="GO" id="GO:0005576">
    <property type="term" value="C:extracellular region"/>
    <property type="evidence" value="ECO:0007669"/>
    <property type="project" value="UniProtKB-SubCell"/>
</dbReference>
<evidence type="ECO:0000256" key="9">
    <source>
        <dbReference type="ARBA" id="ARBA00023157"/>
    </source>
</evidence>
<dbReference type="Pfam" id="PF03489">
    <property type="entry name" value="SapB_2"/>
    <property type="match status" value="4"/>
</dbReference>
<feature type="disulfide bond" evidence="19">
    <location>
        <begin position="110"/>
        <end position="185"/>
    </location>
</feature>
<evidence type="ECO:0000256" key="8">
    <source>
        <dbReference type="ARBA" id="ARBA00022737"/>
    </source>
</evidence>
<feature type="domain" description="Saposin B-type" evidence="20">
    <location>
        <begin position="106"/>
        <end position="189"/>
    </location>
</feature>
<evidence type="ECO:0000256" key="1">
    <source>
        <dbReference type="ARBA" id="ARBA00004364"/>
    </source>
</evidence>
<keyword evidence="6" id="KW-0305">Gaseous exchange</keyword>
<feature type="domain" description="Saposin A-type" evidence="21">
    <location>
        <begin position="65"/>
        <end position="105"/>
    </location>
</feature>
<feature type="disulfide bond" evidence="19">
    <location>
        <begin position="141"/>
        <end position="153"/>
    </location>
</feature>
<evidence type="ECO:0000256" key="17">
    <source>
        <dbReference type="ARBA" id="ARBA00041094"/>
    </source>
</evidence>
<organism evidence="22 23">
    <name type="scientific">Pyxicephalus adspersus</name>
    <name type="common">African bullfrog</name>
    <dbReference type="NCBI Taxonomy" id="30357"/>
    <lineage>
        <taxon>Eukaryota</taxon>
        <taxon>Metazoa</taxon>
        <taxon>Chordata</taxon>
        <taxon>Craniata</taxon>
        <taxon>Vertebrata</taxon>
        <taxon>Euteleostomi</taxon>
        <taxon>Amphibia</taxon>
        <taxon>Batrachia</taxon>
        <taxon>Anura</taxon>
        <taxon>Neobatrachia</taxon>
        <taxon>Ranoidea</taxon>
        <taxon>Pyxicephalidae</taxon>
        <taxon>Pyxicephalinae</taxon>
        <taxon>Pyxicephalus</taxon>
    </lineage>
</organism>
<dbReference type="SMART" id="SM00741">
    <property type="entry name" value="SapB"/>
    <property type="match status" value="4"/>
</dbReference>
<evidence type="ECO:0000256" key="16">
    <source>
        <dbReference type="ARBA" id="ARBA00040265"/>
    </source>
</evidence>
<feature type="disulfide bond" evidence="19">
    <location>
        <begin position="386"/>
        <end position="397"/>
    </location>
</feature>
<dbReference type="PIRSF" id="PIRSF002431">
    <property type="entry name" value="Saposin"/>
    <property type="match status" value="1"/>
</dbReference>
<feature type="domain" description="Saposin B-type" evidence="20">
    <location>
        <begin position="351"/>
        <end position="432"/>
    </location>
</feature>
<evidence type="ECO:0000256" key="2">
    <source>
        <dbReference type="ARBA" id="ARBA00004371"/>
    </source>
</evidence>
<sequence length="563" mass="62641">MWAWRRREGISVIQLTGAYLGVAIVVNNQDAARSFSYSAVCHPPVVTMKALVALFCALATVTATPLFGTEQCANGPGEWCVNIRTAKQCGAITHCQQNVWNKPVMDTFPCQICKDVIIIVGNFVKDNSTQTEILQILNKGCDLLHDPSLTSECKELVSQYYPLVIALIEQELEDPAVACSALGLCKSLQQYLASLKPAQLTTNEIPDVDWSKMVSPFLANVPILLKPQEKANLQTKNKDVCQDCLQLVSDVQDSLKSNSSFSKMLIENLLKQCDQLGGGLAEMCKTYINQYADLAVQMLIQMPAKDICCTAGLCTKNASPLKDLIPAEVIVPAAKLKPAIEVTKPKTSENKLPTCEICMLVVEKVEKYLEDNRTRTHIKETLDKVCDILPSKYRSKCRDFVEEYGDSVISFLEEEGDPKLICMALGCCSVREPKIVKLDSAKVNSESCQLCKMLMAYLDSILGQNATEHKIEELLEKVCNFLPPKMLDECQSIIDAYEPMIIEMLLKEMDPSVMCTEMKMCPTVKKPLLGTEKCMWGPSYWCKDLETAGSCNAIEHCKRHVWN</sequence>
<dbReference type="PROSITE" id="PS51110">
    <property type="entry name" value="SAP_A"/>
    <property type="match status" value="2"/>
</dbReference>
<feature type="disulfide bond" evidence="19">
    <location>
        <begin position="448"/>
        <end position="521"/>
    </location>
</feature>
<comment type="caution">
    <text evidence="22">The sequence shown here is derived from an EMBL/GenBank/DDBJ whole genome shotgun (WGS) entry which is preliminary data.</text>
</comment>
<evidence type="ECO:0000256" key="6">
    <source>
        <dbReference type="ARBA" id="ARBA00022713"/>
    </source>
</evidence>
<dbReference type="GO" id="GO:0006665">
    <property type="term" value="P:sphingolipid metabolic process"/>
    <property type="evidence" value="ECO:0007669"/>
    <property type="project" value="InterPro"/>
</dbReference>
<comment type="function">
    <text evidence="13">Pulmonary surfactant-associated proteins promote alveolar stability by lowering the surface tension at the air-liquid interface in the peripheral air spaces. SP-B increases the collapse pressure of palmitic acid to nearly 70 millinewtons per meter.</text>
</comment>
<keyword evidence="9 19" id="KW-1015">Disulfide bond</keyword>
<dbReference type="SUPFAM" id="SSF47862">
    <property type="entry name" value="Saposin"/>
    <property type="match status" value="4"/>
</dbReference>
<evidence type="ECO:0000256" key="4">
    <source>
        <dbReference type="ARBA" id="ARBA00022439"/>
    </source>
</evidence>
<comment type="subcellular location">
    <subcellularLocation>
        <location evidence="2">Lysosome</location>
    </subcellularLocation>
    <subcellularLocation>
        <location evidence="1">Secreted</location>
        <location evidence="1">Extracellular space</location>
        <location evidence="1">Surface film</location>
    </subcellularLocation>
</comment>
<feature type="disulfide bond" evidence="19">
    <location>
        <begin position="358"/>
        <end position="422"/>
    </location>
</feature>
<feature type="disulfide bond" evidence="19">
    <location>
        <begin position="113"/>
        <end position="179"/>
    </location>
</feature>
<dbReference type="InterPro" id="IPR051428">
    <property type="entry name" value="Sphingo_Act-Surfact_Prot"/>
</dbReference>
<evidence type="ECO:0000256" key="18">
    <source>
        <dbReference type="ARBA" id="ARBA00041785"/>
    </source>
</evidence>
<comment type="function">
    <text evidence="15">Saposin-B stimulates the hydrolysis of galacto-cerebroside sulfate by arylsulfatase A (EC 3.1.6.8), GM1 gangliosides by beta-galactosidase (EC 3.2.1.23) and globotriaosylceramide by alpha-galactosidase A (EC 3.2.1.22). Saposin-B forms a solubilizing complex with the substrates of the sphingolipid hydrolases.</text>
</comment>
<dbReference type="FunFam" id="1.10.225.10:FF:000002">
    <property type="entry name" value="prosaposin isoform X2"/>
    <property type="match status" value="2"/>
</dbReference>
<feature type="disulfide bond" evidence="19">
    <location>
        <begin position="451"/>
        <end position="515"/>
    </location>
</feature>
<keyword evidence="4" id="KW-0767">Surface film</keyword>
<protein>
    <recommendedName>
        <fullName evidence="16">Prosaposin</fullName>
    </recommendedName>
    <alternativeName>
        <fullName evidence="17">Pulmonary surfactant-associated protein B</fullName>
    </alternativeName>
    <alternativeName>
        <fullName evidence="18">Pulmonary surfactant-associated proteolipid SPL(Phe)</fullName>
    </alternativeName>
</protein>
<dbReference type="Proteomes" id="UP001181693">
    <property type="component" value="Unassembled WGS sequence"/>
</dbReference>
<evidence type="ECO:0000256" key="14">
    <source>
        <dbReference type="ARBA" id="ARBA00037231"/>
    </source>
</evidence>
<feature type="disulfide bond" evidence="19">
    <location>
        <begin position="479"/>
        <end position="490"/>
    </location>
</feature>
<comment type="function">
    <text evidence="12">Saposin-A and saposin-C stimulate the hydrolysis of glucosylceramide by beta-glucosylceramidase (EC 3.2.1.45) and galactosylceramide by beta-galactosylceramidase (EC 3.2.1.46). Saposin-C apparently acts by combining with the enzyme and acidic lipid to form an activated complex, rather than by solubilizing the substrate.</text>
</comment>
<dbReference type="InterPro" id="IPR008139">
    <property type="entry name" value="SaposinB_dom"/>
</dbReference>
<evidence type="ECO:0000256" key="10">
    <source>
        <dbReference type="ARBA" id="ARBA00023180"/>
    </source>
</evidence>
<dbReference type="EMBL" id="DYDO01000012">
    <property type="protein sequence ID" value="DBA15350.1"/>
    <property type="molecule type" value="Genomic_DNA"/>
</dbReference>
<evidence type="ECO:0000313" key="22">
    <source>
        <dbReference type="EMBL" id="DBA15350.1"/>
    </source>
</evidence>
<comment type="function">
    <text evidence="14">Saposin-D is a specific sphingomyelin phosphodiesterase activator (EC 3.1.4.12).</text>
</comment>
<dbReference type="GO" id="GO:0016020">
    <property type="term" value="C:membrane"/>
    <property type="evidence" value="ECO:0007669"/>
    <property type="project" value="GOC"/>
</dbReference>
<dbReference type="PRINTS" id="PR01797">
    <property type="entry name" value="SAPOSIN"/>
</dbReference>
<evidence type="ECO:0000313" key="23">
    <source>
        <dbReference type="Proteomes" id="UP001181693"/>
    </source>
</evidence>
<feature type="disulfide bond" evidence="19">
    <location>
        <begin position="273"/>
        <end position="284"/>
    </location>
</feature>
<dbReference type="GO" id="GO:0019216">
    <property type="term" value="P:regulation of lipid metabolic process"/>
    <property type="evidence" value="ECO:0007669"/>
    <property type="project" value="TreeGrafter"/>
</dbReference>
<comment type="subunit">
    <text evidence="3">Homodimer; disulfide-linked.</text>
</comment>
<proteinExistence type="predicted"/>
<dbReference type="FunFam" id="1.10.225.10:FF:000008">
    <property type="entry name" value="Pulmonary surfactant-associated protein B"/>
    <property type="match status" value="1"/>
</dbReference>
<dbReference type="InterPro" id="IPR011001">
    <property type="entry name" value="Saposin-like"/>
</dbReference>
<evidence type="ECO:0000256" key="15">
    <source>
        <dbReference type="ARBA" id="ARBA00037606"/>
    </source>
</evidence>
<evidence type="ECO:0000256" key="19">
    <source>
        <dbReference type="PIRSR" id="PIRSR002431-1"/>
    </source>
</evidence>
<dbReference type="InterPro" id="IPR008373">
    <property type="entry name" value="Saposin"/>
</dbReference>
<keyword evidence="7" id="KW-0732">Signal</keyword>
<dbReference type="AlphaFoldDB" id="A0AAV2ZRX1"/>
<feature type="disulfide bond" evidence="19">
    <location>
        <begin position="244"/>
        <end position="308"/>
    </location>
</feature>
<dbReference type="InterPro" id="IPR021165">
    <property type="entry name" value="Saposin_chordata"/>
</dbReference>
<gene>
    <name evidence="22" type="ORF">GDO54_004576</name>
</gene>
<dbReference type="InterPro" id="IPR008138">
    <property type="entry name" value="SapB_2"/>
</dbReference>
<evidence type="ECO:0000259" key="20">
    <source>
        <dbReference type="PROSITE" id="PS50015"/>
    </source>
</evidence>
<feature type="disulfide bond" evidence="19">
    <location>
        <begin position="355"/>
        <end position="428"/>
    </location>
</feature>
<reference evidence="22" key="1">
    <citation type="thesis" date="2020" institute="ProQuest LLC" country="789 East Eisenhower Parkway, Ann Arbor, MI, USA">
        <title>Comparative Genomics and Chromosome Evolution.</title>
        <authorList>
            <person name="Mudd A.B."/>
        </authorList>
    </citation>
    <scope>NUCLEOTIDE SEQUENCE</scope>
    <source>
        <strain evidence="22">1538</strain>
        <tissue evidence="22">Blood</tissue>
    </source>
</reference>
<dbReference type="SMART" id="SM00162">
    <property type="entry name" value="SAPA"/>
    <property type="match status" value="2"/>
</dbReference>
<evidence type="ECO:0000256" key="11">
    <source>
        <dbReference type="ARBA" id="ARBA00023228"/>
    </source>
</evidence>
<dbReference type="Pfam" id="PF02199">
    <property type="entry name" value="SapA"/>
    <property type="match status" value="2"/>
</dbReference>
<dbReference type="GO" id="GO:0007585">
    <property type="term" value="P:respiratory gaseous exchange by respiratory system"/>
    <property type="evidence" value="ECO:0007669"/>
    <property type="project" value="UniProtKB-KW"/>
</dbReference>
<evidence type="ECO:0000256" key="12">
    <source>
        <dbReference type="ARBA" id="ARBA00037150"/>
    </source>
</evidence>
<evidence type="ECO:0000256" key="5">
    <source>
        <dbReference type="ARBA" id="ARBA00022525"/>
    </source>
</evidence>
<accession>A0AAV2ZRX1</accession>
<feature type="domain" description="Saposin A-type" evidence="21">
    <location>
        <begin position="527"/>
        <end position="563"/>
    </location>
</feature>
<evidence type="ECO:0000256" key="7">
    <source>
        <dbReference type="ARBA" id="ARBA00022729"/>
    </source>
</evidence>
<dbReference type="GO" id="GO:0007193">
    <property type="term" value="P:adenylate cyclase-inhibiting G protein-coupled receptor signaling pathway"/>
    <property type="evidence" value="ECO:0007669"/>
    <property type="project" value="TreeGrafter"/>
</dbReference>
<feature type="disulfide bond" evidence="19">
    <location>
        <begin position="241"/>
        <end position="314"/>
    </location>
</feature>
<keyword evidence="5" id="KW-0964">Secreted</keyword>
<dbReference type="PANTHER" id="PTHR11480:SF36">
    <property type="entry name" value="PROSAPOSIN"/>
    <property type="match status" value="1"/>
</dbReference>
<keyword evidence="8" id="KW-0677">Repeat</keyword>
<dbReference type="Pfam" id="PF05184">
    <property type="entry name" value="SapB_1"/>
    <property type="match status" value="3"/>
</dbReference>
<feature type="domain" description="Saposin B-type" evidence="20">
    <location>
        <begin position="237"/>
        <end position="318"/>
    </location>
</feature>
<keyword evidence="23" id="KW-1185">Reference proteome</keyword>
<evidence type="ECO:0000256" key="3">
    <source>
        <dbReference type="ARBA" id="ARBA00011748"/>
    </source>
</evidence>
<feature type="domain" description="Saposin B-type" evidence="20">
    <location>
        <begin position="444"/>
        <end position="525"/>
    </location>
</feature>